<evidence type="ECO:0000256" key="1">
    <source>
        <dbReference type="SAM" id="SignalP"/>
    </source>
</evidence>
<gene>
    <name evidence="2" type="ORF">ACFSX9_11605</name>
</gene>
<dbReference type="RefSeq" id="WP_379807822.1">
    <property type="nucleotide sequence ID" value="NZ_JBHUOL010000018.1"/>
</dbReference>
<keyword evidence="3" id="KW-1185">Reference proteome</keyword>
<organism evidence="2 3">
    <name type="scientific">Flavobacterium ardleyense</name>
    <dbReference type="NCBI Taxonomy" id="2038737"/>
    <lineage>
        <taxon>Bacteria</taxon>
        <taxon>Pseudomonadati</taxon>
        <taxon>Bacteroidota</taxon>
        <taxon>Flavobacteriia</taxon>
        <taxon>Flavobacteriales</taxon>
        <taxon>Flavobacteriaceae</taxon>
        <taxon>Flavobacterium</taxon>
    </lineage>
</organism>
<evidence type="ECO:0000313" key="3">
    <source>
        <dbReference type="Proteomes" id="UP001597549"/>
    </source>
</evidence>
<feature type="chain" id="PRO_5046283153" evidence="1">
    <location>
        <begin position="21"/>
        <end position="137"/>
    </location>
</feature>
<protein>
    <submittedName>
        <fullName evidence="2">Uncharacterized protein</fullName>
    </submittedName>
</protein>
<keyword evidence="1" id="KW-0732">Signal</keyword>
<sequence length="137" mass="16508">MKFLKYLLFFLFITSFSSYAQQFRFRTTSLTVLEKDKKDVWGKWGKPEKTAMMVTLDYDKNKIVIYSREIQHYKIVEYLEKEVTKVDEINSYLCKNQFGEAVKISFMTRTDKGNKPQLYVYFKDFVFCYDIVEEVTK</sequence>
<dbReference type="EMBL" id="JBHUOL010000018">
    <property type="protein sequence ID" value="MFD2909373.1"/>
    <property type="molecule type" value="Genomic_DNA"/>
</dbReference>
<feature type="signal peptide" evidence="1">
    <location>
        <begin position="1"/>
        <end position="20"/>
    </location>
</feature>
<dbReference type="Proteomes" id="UP001597549">
    <property type="component" value="Unassembled WGS sequence"/>
</dbReference>
<accession>A0ABW5Z9G3</accession>
<comment type="caution">
    <text evidence="2">The sequence shown here is derived from an EMBL/GenBank/DDBJ whole genome shotgun (WGS) entry which is preliminary data.</text>
</comment>
<name>A0ABW5Z9G3_9FLAO</name>
<reference evidence="3" key="1">
    <citation type="journal article" date="2019" name="Int. J. Syst. Evol. Microbiol.">
        <title>The Global Catalogue of Microorganisms (GCM) 10K type strain sequencing project: providing services to taxonomists for standard genome sequencing and annotation.</title>
        <authorList>
            <consortium name="The Broad Institute Genomics Platform"/>
            <consortium name="The Broad Institute Genome Sequencing Center for Infectious Disease"/>
            <person name="Wu L."/>
            <person name="Ma J."/>
        </authorList>
    </citation>
    <scope>NUCLEOTIDE SEQUENCE [LARGE SCALE GENOMIC DNA]</scope>
    <source>
        <strain evidence="3">KCTC 52644</strain>
    </source>
</reference>
<proteinExistence type="predicted"/>
<evidence type="ECO:0000313" key="2">
    <source>
        <dbReference type="EMBL" id="MFD2909373.1"/>
    </source>
</evidence>